<dbReference type="EMBL" id="MHWA01000007">
    <property type="protein sequence ID" value="OHB02117.1"/>
    <property type="molecule type" value="Genomic_DNA"/>
</dbReference>
<dbReference type="AlphaFoldDB" id="A0A1G2TXW0"/>
<accession>A0A1G2TXW0</accession>
<gene>
    <name evidence="1" type="ORF">A3A90_02565</name>
</gene>
<name>A0A1G2TXW0_9BACT</name>
<protein>
    <recommendedName>
        <fullName evidence="3">HTH deoR-type domain-containing protein</fullName>
    </recommendedName>
</protein>
<dbReference type="InterPro" id="IPR036388">
    <property type="entry name" value="WH-like_DNA-bd_sf"/>
</dbReference>
<evidence type="ECO:0008006" key="3">
    <source>
        <dbReference type="Google" id="ProtNLM"/>
    </source>
</evidence>
<proteinExistence type="predicted"/>
<organism evidence="1 2">
    <name type="scientific">Candidatus Zambryskibacteria bacterium RIFCSPLOWO2_01_FULL_35_19</name>
    <dbReference type="NCBI Taxonomy" id="1802757"/>
    <lineage>
        <taxon>Bacteria</taxon>
        <taxon>Candidatus Zambryskiibacteriota</taxon>
    </lineage>
</organism>
<dbReference type="Proteomes" id="UP000178404">
    <property type="component" value="Unassembled WGS sequence"/>
</dbReference>
<sequence length="232" mass="26400">MDEIILKNTDFNNIYNKSYRLAAAVFMISNVMEQSGELETKIKKLSLELVSMSVNLKDINFYDAKKLISDIEKNSLELISMLDIASISGLVSKMNSSILKEEFQAFILELSKFSEKFENNKNTSVKSIFGEASISNVNNNLQKSTSSFQPKLNGGYVNENKLQNNTNGHKRKDMRKNMILDFIKGHKDVNIKDIVPNITGCSEKTIQRELIALIKEGKIKKTGERRWSKYSI</sequence>
<reference evidence="1 2" key="1">
    <citation type="journal article" date="2016" name="Nat. Commun.">
        <title>Thousands of microbial genomes shed light on interconnected biogeochemical processes in an aquifer system.</title>
        <authorList>
            <person name="Anantharaman K."/>
            <person name="Brown C.T."/>
            <person name="Hug L.A."/>
            <person name="Sharon I."/>
            <person name="Castelle C.J."/>
            <person name="Probst A.J."/>
            <person name="Thomas B.C."/>
            <person name="Singh A."/>
            <person name="Wilkins M.J."/>
            <person name="Karaoz U."/>
            <person name="Brodie E.L."/>
            <person name="Williams K.H."/>
            <person name="Hubbard S.S."/>
            <person name="Banfield J.F."/>
        </authorList>
    </citation>
    <scope>NUCLEOTIDE SEQUENCE [LARGE SCALE GENOMIC DNA]</scope>
</reference>
<dbReference type="Gene3D" id="1.10.10.10">
    <property type="entry name" value="Winged helix-like DNA-binding domain superfamily/Winged helix DNA-binding domain"/>
    <property type="match status" value="1"/>
</dbReference>
<evidence type="ECO:0000313" key="1">
    <source>
        <dbReference type="EMBL" id="OHB02117.1"/>
    </source>
</evidence>
<evidence type="ECO:0000313" key="2">
    <source>
        <dbReference type="Proteomes" id="UP000178404"/>
    </source>
</evidence>
<comment type="caution">
    <text evidence="1">The sequence shown here is derived from an EMBL/GenBank/DDBJ whole genome shotgun (WGS) entry which is preliminary data.</text>
</comment>